<dbReference type="AlphaFoldDB" id="A0A081RLJ8"/>
<protein>
    <submittedName>
        <fullName evidence="1">Uncharacterized protein</fullName>
    </submittedName>
</protein>
<proteinExistence type="predicted"/>
<dbReference type="Proteomes" id="UP000028059">
    <property type="component" value="Unassembled WGS sequence"/>
</dbReference>
<comment type="caution">
    <text evidence="1">The sequence shown here is derived from an EMBL/GenBank/DDBJ whole genome shotgun (WGS) entry which is preliminary data.</text>
</comment>
<evidence type="ECO:0000313" key="1">
    <source>
        <dbReference type="EMBL" id="KEQ56071.1"/>
    </source>
</evidence>
<name>A0A081RLJ8_9ARCH</name>
<organism evidence="1 2">
    <name type="scientific">Marine Group I thaumarchaeote SCGC AAA799-N04</name>
    <dbReference type="NCBI Taxonomy" id="1502293"/>
    <lineage>
        <taxon>Archaea</taxon>
        <taxon>Nitrososphaerota</taxon>
        <taxon>Marine Group I</taxon>
    </lineage>
</organism>
<gene>
    <name evidence="1" type="ORF">AAA799N04_01503</name>
</gene>
<dbReference type="EMBL" id="JOKN01000034">
    <property type="protein sequence ID" value="KEQ56071.1"/>
    <property type="molecule type" value="Genomic_DNA"/>
</dbReference>
<keyword evidence="2" id="KW-1185">Reference proteome</keyword>
<evidence type="ECO:0000313" key="2">
    <source>
        <dbReference type="Proteomes" id="UP000028059"/>
    </source>
</evidence>
<accession>A0A081RLJ8</accession>
<reference evidence="1 2" key="1">
    <citation type="submission" date="2014-06" db="EMBL/GenBank/DDBJ databases">
        <authorList>
            <person name="Ngugi D.K."/>
            <person name="Blom J."/>
            <person name="Alam I."/>
            <person name="Rashid M."/>
            <person name="Ba Alawi W."/>
            <person name="Zhang G."/>
            <person name="Hikmawan T."/>
            <person name="Guan Y."/>
            <person name="Antunes A."/>
            <person name="Siam R."/>
            <person name="ElDorry H."/>
            <person name="Bajic V."/>
            <person name="Stingl U."/>
        </authorList>
    </citation>
    <scope>NUCLEOTIDE SEQUENCE [LARGE SCALE GENOMIC DNA]</scope>
    <source>
        <strain evidence="1">SCGC AAA799-N04</strain>
    </source>
</reference>
<sequence length="118" mass="13686">MNYSKLCSLILGLESQIRSVYVYHNNGELLAGGMRDEVMSLLPQDELTKSIHNTLLRWKTRELLYPFLGTGKYSLTEYEKVKRITFPLKNFAVIVVGMETTVHHNIIIEKILQLIEKF</sequence>